<dbReference type="Proteomes" id="UP000808349">
    <property type="component" value="Unassembled WGS sequence"/>
</dbReference>
<dbReference type="InterPro" id="IPR011990">
    <property type="entry name" value="TPR-like_helical_dom_sf"/>
</dbReference>
<dbReference type="Pfam" id="PF13181">
    <property type="entry name" value="TPR_8"/>
    <property type="match status" value="1"/>
</dbReference>
<sequence>MKKILSIWLLITRGGGFSGFKDIVENFGATPAGNLARYYAGMCNLNMGNMPEAKAYFEEFKASGEVMPILKNGALGDISADLAEFGAAISYYEKAISVRKNDFLTPVYLKKIGVLKEQQGDKAGALKAYTEIKENYPNSPDGSNIDRFIIRVK</sequence>
<name>A0A9D7S9A7_9BACT</name>
<dbReference type="EMBL" id="JADKFW010000005">
    <property type="protein sequence ID" value="MBK9717608.1"/>
    <property type="molecule type" value="Genomic_DNA"/>
</dbReference>
<protein>
    <submittedName>
        <fullName evidence="1">Tetratricopeptide repeat protein</fullName>
    </submittedName>
</protein>
<proteinExistence type="predicted"/>
<evidence type="ECO:0000313" key="2">
    <source>
        <dbReference type="Proteomes" id="UP000808349"/>
    </source>
</evidence>
<dbReference type="Pfam" id="PF13174">
    <property type="entry name" value="TPR_6"/>
    <property type="match status" value="2"/>
</dbReference>
<gene>
    <name evidence="1" type="ORF">IPO85_08870</name>
</gene>
<comment type="caution">
    <text evidence="1">The sequence shown here is derived from an EMBL/GenBank/DDBJ whole genome shotgun (WGS) entry which is preliminary data.</text>
</comment>
<accession>A0A9D7S9A7</accession>
<organism evidence="1 2">
    <name type="scientific">Candidatus Defluviibacterium haderslevense</name>
    <dbReference type="NCBI Taxonomy" id="2981993"/>
    <lineage>
        <taxon>Bacteria</taxon>
        <taxon>Pseudomonadati</taxon>
        <taxon>Bacteroidota</taxon>
        <taxon>Saprospiria</taxon>
        <taxon>Saprospirales</taxon>
        <taxon>Saprospiraceae</taxon>
        <taxon>Candidatus Defluviibacterium</taxon>
    </lineage>
</organism>
<dbReference type="SUPFAM" id="SSF48452">
    <property type="entry name" value="TPR-like"/>
    <property type="match status" value="1"/>
</dbReference>
<dbReference type="InterPro" id="IPR019734">
    <property type="entry name" value="TPR_rpt"/>
</dbReference>
<reference evidence="1 2" key="1">
    <citation type="submission" date="2020-10" db="EMBL/GenBank/DDBJ databases">
        <title>Connecting structure to function with the recovery of over 1000 high-quality activated sludge metagenome-assembled genomes encoding full-length rRNA genes using long-read sequencing.</title>
        <authorList>
            <person name="Singleton C.M."/>
            <person name="Petriglieri F."/>
            <person name="Kristensen J.M."/>
            <person name="Kirkegaard R.H."/>
            <person name="Michaelsen T.Y."/>
            <person name="Andersen M.H."/>
            <person name="Karst S.M."/>
            <person name="Dueholm M.S."/>
            <person name="Nielsen P.H."/>
            <person name="Albertsen M."/>
        </authorList>
    </citation>
    <scope>NUCLEOTIDE SEQUENCE [LARGE SCALE GENOMIC DNA]</scope>
    <source>
        <strain evidence="1">Ribe_18-Q3-R11-54_BAT3C.373</strain>
    </source>
</reference>
<evidence type="ECO:0000313" key="1">
    <source>
        <dbReference type="EMBL" id="MBK9717608.1"/>
    </source>
</evidence>
<dbReference type="Gene3D" id="1.25.40.10">
    <property type="entry name" value="Tetratricopeptide repeat domain"/>
    <property type="match status" value="1"/>
</dbReference>
<dbReference type="AlphaFoldDB" id="A0A9D7S9A7"/>